<feature type="transmembrane region" description="Helical" evidence="1">
    <location>
        <begin position="316"/>
        <end position="334"/>
    </location>
</feature>
<keyword evidence="1" id="KW-0472">Membrane</keyword>
<comment type="caution">
    <text evidence="2">The sequence shown here is derived from an EMBL/GenBank/DDBJ whole genome shotgun (WGS) entry which is preliminary data.</text>
</comment>
<protein>
    <recommendedName>
        <fullName evidence="4">YibE/F family protein</fullName>
    </recommendedName>
</protein>
<organism evidence="2 3">
    <name type="scientific">Thomasclavelia spiroformis</name>
    <dbReference type="NCBI Taxonomy" id="29348"/>
    <lineage>
        <taxon>Bacteria</taxon>
        <taxon>Bacillati</taxon>
        <taxon>Bacillota</taxon>
        <taxon>Erysipelotrichia</taxon>
        <taxon>Erysipelotrichales</taxon>
        <taxon>Coprobacillaceae</taxon>
        <taxon>Thomasclavelia</taxon>
    </lineage>
</organism>
<dbReference type="PANTHER" id="PTHR41771:SF1">
    <property type="entry name" value="MEMBRANE PROTEIN"/>
    <property type="match status" value="1"/>
</dbReference>
<name>A0A1Y4QLP7_9FIRM</name>
<gene>
    <name evidence="2" type="ORF">B5E91_04155</name>
</gene>
<sequence>MKRFIKELKENRLIIIIILLTIILTSLFNTYLKKDYSRVNNETTDFVSAKVTEVTSSEVEYDNNLDINLGKQVVKVEVLEGKSKGKELTIDNYLTAAHNVEVKTGSRVIISADEPDGIEAYYTVYNFDRELGMIIFTLVLFIAVITIGKSKGLKSIIGLAYTLYLVIFLLLPTVFSGYQPIIMSVICAILSTVVTLMLLNGNSKKTYGAIIATVLGVVLSAICFYLMSEVLKINGFSSDEAESLVLINEATNLQIKDILFAGILISSLGAIMDTGMSIVSALFEVYHHQPNLTRKELFNSGIEIGKDMIGTMTNTLILAFTGSAFVSLLVLFSYNVDVQQLMNSNYIAIEFAQGIAGTLGIVLTVPIASLIASTFLVKQD</sequence>
<evidence type="ECO:0000313" key="2">
    <source>
        <dbReference type="EMBL" id="OUQ06010.1"/>
    </source>
</evidence>
<dbReference type="Pfam" id="PF07907">
    <property type="entry name" value="YibE_F"/>
    <property type="match status" value="1"/>
</dbReference>
<feature type="transmembrane region" description="Helical" evidence="1">
    <location>
        <begin position="258"/>
        <end position="286"/>
    </location>
</feature>
<proteinExistence type="predicted"/>
<feature type="transmembrane region" description="Helical" evidence="1">
    <location>
        <begin position="206"/>
        <end position="227"/>
    </location>
</feature>
<accession>A0A1Y4QLP7</accession>
<dbReference type="AlphaFoldDB" id="A0A1Y4QLP7"/>
<dbReference type="InterPro" id="IPR012507">
    <property type="entry name" value="YibE_F"/>
</dbReference>
<keyword evidence="1" id="KW-1133">Transmembrane helix</keyword>
<feature type="transmembrane region" description="Helical" evidence="1">
    <location>
        <begin position="181"/>
        <end position="199"/>
    </location>
</feature>
<feature type="transmembrane region" description="Helical" evidence="1">
    <location>
        <begin position="12"/>
        <end position="32"/>
    </location>
</feature>
<evidence type="ECO:0000313" key="3">
    <source>
        <dbReference type="Proteomes" id="UP000196258"/>
    </source>
</evidence>
<dbReference type="EMBL" id="NFLB01000003">
    <property type="protein sequence ID" value="OUQ06010.1"/>
    <property type="molecule type" value="Genomic_DNA"/>
</dbReference>
<dbReference type="Proteomes" id="UP000196258">
    <property type="component" value="Unassembled WGS sequence"/>
</dbReference>
<dbReference type="PANTHER" id="PTHR41771">
    <property type="entry name" value="MEMBRANE PROTEIN-RELATED"/>
    <property type="match status" value="1"/>
</dbReference>
<feature type="transmembrane region" description="Helical" evidence="1">
    <location>
        <begin position="155"/>
        <end position="175"/>
    </location>
</feature>
<evidence type="ECO:0000256" key="1">
    <source>
        <dbReference type="SAM" id="Phobius"/>
    </source>
</evidence>
<dbReference type="RefSeq" id="WP_087255336.1">
    <property type="nucleotide sequence ID" value="NZ_CAJKXS010000022.1"/>
</dbReference>
<keyword evidence="1" id="KW-0812">Transmembrane</keyword>
<evidence type="ECO:0008006" key="4">
    <source>
        <dbReference type="Google" id="ProtNLM"/>
    </source>
</evidence>
<feature type="transmembrane region" description="Helical" evidence="1">
    <location>
        <begin position="354"/>
        <end position="377"/>
    </location>
</feature>
<feature type="transmembrane region" description="Helical" evidence="1">
    <location>
        <begin position="131"/>
        <end position="148"/>
    </location>
</feature>
<reference evidence="3" key="1">
    <citation type="submission" date="2017-04" db="EMBL/GenBank/DDBJ databases">
        <title>Function of individual gut microbiota members based on whole genome sequencing of pure cultures obtained from chicken caecum.</title>
        <authorList>
            <person name="Medvecky M."/>
            <person name="Cejkova D."/>
            <person name="Polansky O."/>
            <person name="Karasova D."/>
            <person name="Kubasova T."/>
            <person name="Cizek A."/>
            <person name="Rychlik I."/>
        </authorList>
    </citation>
    <scope>NUCLEOTIDE SEQUENCE [LARGE SCALE GENOMIC DNA]</scope>
    <source>
        <strain evidence="3">An149</strain>
    </source>
</reference>